<dbReference type="InterPro" id="IPR017437">
    <property type="entry name" value="ATP-NAD_kinase_PpnK-typ_C"/>
</dbReference>
<keyword evidence="1" id="KW-0418">Kinase</keyword>
<dbReference type="OrthoDB" id="1889537at2"/>
<keyword evidence="2" id="KW-1185">Reference proteome</keyword>
<proteinExistence type="predicted"/>
<reference evidence="1 2" key="1">
    <citation type="submission" date="2017-06" db="EMBL/GenBank/DDBJ databases">
        <title>Genome Sequencing of the methanotroph Methylovulum psychrotolerants str. HV10-M2 isolated from a high-altitude environment.</title>
        <authorList>
            <person name="Mateos-Rivera A."/>
        </authorList>
    </citation>
    <scope>NUCLEOTIDE SEQUENCE [LARGE SCALE GENOMIC DNA]</scope>
    <source>
        <strain evidence="1 2">HV10_M2</strain>
    </source>
</reference>
<dbReference type="KEGG" id="mpsy:CEK71_14570"/>
<gene>
    <name evidence="1" type="ORF">CEK71_14570</name>
</gene>
<dbReference type="SUPFAM" id="SSF111331">
    <property type="entry name" value="NAD kinase/diacylglycerol kinase-like"/>
    <property type="match status" value="1"/>
</dbReference>
<dbReference type="InterPro" id="IPR017438">
    <property type="entry name" value="ATP-NAD_kinase_N"/>
</dbReference>
<evidence type="ECO:0000313" key="2">
    <source>
        <dbReference type="Proteomes" id="UP000197019"/>
    </source>
</evidence>
<dbReference type="InterPro" id="IPR016064">
    <property type="entry name" value="NAD/diacylglycerol_kinase_sf"/>
</dbReference>
<accession>A0A1Z4C0Z8</accession>
<dbReference type="Gene3D" id="3.40.50.10330">
    <property type="entry name" value="Probable inorganic polyphosphate/atp-NAD kinase, domain 1"/>
    <property type="match status" value="1"/>
</dbReference>
<dbReference type="RefSeq" id="WP_088620065.1">
    <property type="nucleotide sequence ID" value="NZ_CP022129.1"/>
</dbReference>
<dbReference type="PANTHER" id="PTHR13158">
    <property type="match status" value="1"/>
</dbReference>
<dbReference type="Proteomes" id="UP000197019">
    <property type="component" value="Chromosome"/>
</dbReference>
<sequence length="307" mass="34435">MSGHYQHRFILVVRKTRLQELIERFNTWPQARFYLEHNQVDAQDYLDEHDMYQRRLQEAERTLKALGRFQLLERHLLPNYQFSPDDIVITIGQDGLVANTLKYLNGQPVIAINPDPRRWDGKLLPFEIGDLHAVVLRTVAGKSACKTISFAEAKTNDSQQMLAVNDLFIGPKSHTSAHYRLSWNGHQETQSSSGIIISTGFGSTGWFQSLLAGALGVSGTTSHPLKEGFAWHEKRLQFTVREPFPSRTTGISMIFGVITPNTPLKLESLMPENGVIFSDGIESDFLAFNSGTVVTINLAAIQGQLIV</sequence>
<name>A0A1Z4C0Z8_9GAMM</name>
<dbReference type="GO" id="GO:0003951">
    <property type="term" value="F:NAD+ kinase activity"/>
    <property type="evidence" value="ECO:0007669"/>
    <property type="project" value="InterPro"/>
</dbReference>
<dbReference type="GO" id="GO:0019674">
    <property type="term" value="P:NAD+ metabolic process"/>
    <property type="evidence" value="ECO:0007669"/>
    <property type="project" value="InterPro"/>
</dbReference>
<protein>
    <submittedName>
        <fullName evidence="1">Sugar kinase</fullName>
    </submittedName>
</protein>
<dbReference type="Gene3D" id="2.60.200.30">
    <property type="entry name" value="Probable inorganic polyphosphate/atp-NAD kinase, domain 2"/>
    <property type="match status" value="1"/>
</dbReference>
<keyword evidence="1" id="KW-0808">Transferase</keyword>
<evidence type="ECO:0000313" key="1">
    <source>
        <dbReference type="EMBL" id="ASF47193.1"/>
    </source>
</evidence>
<organism evidence="1 2">
    <name type="scientific">Methylovulum psychrotolerans</name>
    <dbReference type="NCBI Taxonomy" id="1704499"/>
    <lineage>
        <taxon>Bacteria</taxon>
        <taxon>Pseudomonadati</taxon>
        <taxon>Pseudomonadota</taxon>
        <taxon>Gammaproteobacteria</taxon>
        <taxon>Methylococcales</taxon>
        <taxon>Methylococcaceae</taxon>
        <taxon>Methylovulum</taxon>
    </lineage>
</organism>
<dbReference type="AlphaFoldDB" id="A0A1Z4C0Z8"/>
<dbReference type="EMBL" id="CP022129">
    <property type="protein sequence ID" value="ASF47193.1"/>
    <property type="molecule type" value="Genomic_DNA"/>
</dbReference>
<dbReference type="PANTHER" id="PTHR13158:SF5">
    <property type="entry name" value="NAD KINASE 2, MITOCHONDRIAL"/>
    <property type="match status" value="1"/>
</dbReference>